<name>A0A382SXI7_9ZZZZ</name>
<protein>
    <submittedName>
        <fullName evidence="1">Uncharacterized protein</fullName>
    </submittedName>
</protein>
<accession>A0A382SXI7</accession>
<reference evidence="1" key="1">
    <citation type="submission" date="2018-05" db="EMBL/GenBank/DDBJ databases">
        <authorList>
            <person name="Lanie J.A."/>
            <person name="Ng W.-L."/>
            <person name="Kazmierczak K.M."/>
            <person name="Andrzejewski T.M."/>
            <person name="Davidsen T.M."/>
            <person name="Wayne K.J."/>
            <person name="Tettelin H."/>
            <person name="Glass J.I."/>
            <person name="Rusch D."/>
            <person name="Podicherti R."/>
            <person name="Tsui H.-C.T."/>
            <person name="Winkler M.E."/>
        </authorList>
    </citation>
    <scope>NUCLEOTIDE SEQUENCE</scope>
</reference>
<proteinExistence type="predicted"/>
<dbReference type="EMBL" id="UINC01132085">
    <property type="protein sequence ID" value="SVD14175.1"/>
    <property type="molecule type" value="Genomic_DNA"/>
</dbReference>
<dbReference type="Gene3D" id="3.40.1490.10">
    <property type="entry name" value="Bit1"/>
    <property type="match status" value="1"/>
</dbReference>
<dbReference type="AlphaFoldDB" id="A0A382SXI7"/>
<dbReference type="Pfam" id="PF09391">
    <property type="entry name" value="DUF2000"/>
    <property type="match status" value="1"/>
</dbReference>
<gene>
    <name evidence="1" type="ORF">METZ01_LOCUS367029</name>
</gene>
<dbReference type="InterPro" id="IPR023476">
    <property type="entry name" value="Pep_tRNA_hydro_II_dom_sf"/>
</dbReference>
<evidence type="ECO:0000313" key="1">
    <source>
        <dbReference type="EMBL" id="SVD14175.1"/>
    </source>
</evidence>
<sequence>MSIYIEDMFTTGHDAANRKTVRDRQPEDLPIVGLALREEKKLVDKITKGAKMHN</sequence>
<dbReference type="SUPFAM" id="SSF102462">
    <property type="entry name" value="Peptidyl-tRNA hydrolase II"/>
    <property type="match status" value="1"/>
</dbReference>
<organism evidence="1">
    <name type="scientific">marine metagenome</name>
    <dbReference type="NCBI Taxonomy" id="408172"/>
    <lineage>
        <taxon>unclassified sequences</taxon>
        <taxon>metagenomes</taxon>
        <taxon>ecological metagenomes</taxon>
    </lineage>
</organism>
<dbReference type="InterPro" id="IPR018988">
    <property type="entry name" value="DUF2000"/>
</dbReference>